<reference evidence="3" key="1">
    <citation type="submission" date="2019-04" db="EMBL/GenBank/DDBJ databases">
        <title>Draft genome sequence of Pseudonocardiaceae bacterium SL3-2-4.</title>
        <authorList>
            <person name="Ningsih F."/>
            <person name="Yokota A."/>
            <person name="Sakai Y."/>
            <person name="Nanatani K."/>
            <person name="Yabe S."/>
            <person name="Oetari A."/>
            <person name="Sjamsuridzal W."/>
        </authorList>
    </citation>
    <scope>NUCLEOTIDE SEQUENCE [LARGE SCALE GENOMIC DNA]</scope>
    <source>
        <strain evidence="3">SL3-2-4</strain>
    </source>
</reference>
<evidence type="ECO:0000313" key="2">
    <source>
        <dbReference type="EMBL" id="GDY33953.1"/>
    </source>
</evidence>
<evidence type="ECO:0000313" key="3">
    <source>
        <dbReference type="Proteomes" id="UP000298860"/>
    </source>
</evidence>
<proteinExistence type="predicted"/>
<protein>
    <submittedName>
        <fullName evidence="2">Uncharacterized protein</fullName>
    </submittedName>
</protein>
<gene>
    <name evidence="2" type="ORF">GTS_55860</name>
</gene>
<organism evidence="2 3">
    <name type="scientific">Gandjariella thermophila</name>
    <dbReference type="NCBI Taxonomy" id="1931992"/>
    <lineage>
        <taxon>Bacteria</taxon>
        <taxon>Bacillati</taxon>
        <taxon>Actinomycetota</taxon>
        <taxon>Actinomycetes</taxon>
        <taxon>Pseudonocardiales</taxon>
        <taxon>Pseudonocardiaceae</taxon>
        <taxon>Gandjariella</taxon>
    </lineage>
</organism>
<dbReference type="AlphaFoldDB" id="A0A4D4JJ72"/>
<dbReference type="EMBL" id="BJFL01000070">
    <property type="protein sequence ID" value="GDY33953.1"/>
    <property type="molecule type" value="Genomic_DNA"/>
</dbReference>
<dbReference type="Proteomes" id="UP000298860">
    <property type="component" value="Unassembled WGS sequence"/>
</dbReference>
<dbReference type="RefSeq" id="WP_192909801.1">
    <property type="nucleotide sequence ID" value="NZ_BJFL01000070.1"/>
</dbReference>
<keyword evidence="3" id="KW-1185">Reference proteome</keyword>
<comment type="caution">
    <text evidence="2">The sequence shown here is derived from an EMBL/GenBank/DDBJ whole genome shotgun (WGS) entry which is preliminary data.</text>
</comment>
<name>A0A4D4JJ72_9PSEU</name>
<sequence length="126" mass="13553">MTAPILLVRYRVGVVGESRRVVHVVPLADADAIPEVLATYCGERIPLGTVDLLDRPRGMPCTSCLAIAPLPAVDDLPKRDGSTALPPRRGEHTPPDQHVMQRVLDALRRSLTHDAAISGSIVGAHR</sequence>
<accession>A0A4D4JJ72</accession>
<evidence type="ECO:0000256" key="1">
    <source>
        <dbReference type="SAM" id="MobiDB-lite"/>
    </source>
</evidence>
<feature type="region of interest" description="Disordered" evidence="1">
    <location>
        <begin position="74"/>
        <end position="96"/>
    </location>
</feature>